<gene>
    <name evidence="1" type="ORF">I9080_002899</name>
</gene>
<dbReference type="Pfam" id="PF13876">
    <property type="entry name" value="Phage_gp49_66"/>
    <property type="match status" value="1"/>
</dbReference>
<comment type="caution">
    <text evidence="1">The sequence shown here is derived from an EMBL/GenBank/DDBJ whole genome shotgun (WGS) entry which is preliminary data.</text>
</comment>
<protein>
    <recommendedName>
        <fullName evidence="2">Phage protein</fullName>
    </recommendedName>
</protein>
<dbReference type="InterPro" id="IPR025915">
    <property type="entry name" value="Phage_gp49_66"/>
</dbReference>
<name>A0A8H9QZE2_CLOPF</name>
<sequence length="154" mass="17501">MKSYISTKLFKAKPMNRGEYNKFRGWNIPKNENPDDEGYLIQYPDGYISWCPKKQFEESNLKVEDNKNLASGVSIGSKMVDDFIKEVHVSTLGDKTTLVRAILVNGFEIVESTGCVDKANYSEDIGAEICLNKIKDRIWYLLGFLLQTAYNGVN</sequence>
<evidence type="ECO:0008006" key="2">
    <source>
        <dbReference type="Google" id="ProtNLM"/>
    </source>
</evidence>
<accession>A0A8H9QZE2</accession>
<evidence type="ECO:0000313" key="1">
    <source>
        <dbReference type="EMBL" id="HAT4309055.1"/>
    </source>
</evidence>
<proteinExistence type="predicted"/>
<dbReference type="EMBL" id="DACTCB010000022">
    <property type="protein sequence ID" value="HAT4309055.1"/>
    <property type="molecule type" value="Genomic_DNA"/>
</dbReference>
<organism evidence="1">
    <name type="scientific">Clostridium perfringens</name>
    <dbReference type="NCBI Taxonomy" id="1502"/>
    <lineage>
        <taxon>Bacteria</taxon>
        <taxon>Bacillati</taxon>
        <taxon>Bacillota</taxon>
        <taxon>Clostridia</taxon>
        <taxon>Eubacteriales</taxon>
        <taxon>Clostridiaceae</taxon>
        <taxon>Clostridium</taxon>
    </lineage>
</organism>
<reference evidence="1" key="1">
    <citation type="journal article" date="2018" name="Genome Biol.">
        <title>SKESA: strategic k-mer extension for scrupulous assemblies.</title>
        <authorList>
            <person name="Souvorov A."/>
            <person name="Agarwala R."/>
            <person name="Lipman D.J."/>
        </authorList>
    </citation>
    <scope>NUCLEOTIDE SEQUENCE</scope>
    <source>
        <strain evidence="1">C8</strain>
    </source>
</reference>
<dbReference type="Proteomes" id="UP000859547">
    <property type="component" value="Unassembled WGS sequence"/>
</dbReference>
<reference evidence="1" key="2">
    <citation type="submission" date="2020-07" db="EMBL/GenBank/DDBJ databases">
        <authorList>
            <consortium name="NCBI Pathogen Detection Project"/>
        </authorList>
    </citation>
    <scope>NUCLEOTIDE SEQUENCE</scope>
    <source>
        <strain evidence="1">C8</strain>
    </source>
</reference>
<dbReference type="AlphaFoldDB" id="A0A8H9QZE2"/>